<gene>
    <name evidence="6" type="primary">llrF</name>
    <name evidence="6" type="ORF">Back11_14530</name>
</gene>
<dbReference type="PANTHER" id="PTHR48111:SF22">
    <property type="entry name" value="REGULATOR OF RPOS"/>
    <property type="match status" value="1"/>
</dbReference>
<keyword evidence="1" id="KW-0597">Phosphoprotein</keyword>
<evidence type="ECO:0000313" key="6">
    <source>
        <dbReference type="EMBL" id="BBH20108.1"/>
    </source>
</evidence>
<evidence type="ECO:0000256" key="1">
    <source>
        <dbReference type="ARBA" id="ARBA00022553"/>
    </source>
</evidence>
<name>A0A3G9J8F2_9BACL</name>
<dbReference type="PROSITE" id="PS50110">
    <property type="entry name" value="RESPONSE_REGULATORY"/>
    <property type="match status" value="1"/>
</dbReference>
<dbReference type="KEGG" id="pbk:Back11_14530"/>
<keyword evidence="7" id="KW-1185">Reference proteome</keyword>
<keyword evidence="2" id="KW-0902">Two-component regulatory system</keyword>
<evidence type="ECO:0000256" key="3">
    <source>
        <dbReference type="ARBA" id="ARBA00023015"/>
    </source>
</evidence>
<dbReference type="InterPro" id="IPR016032">
    <property type="entry name" value="Sig_transdc_resp-reg_C-effctor"/>
</dbReference>
<dbReference type="GO" id="GO:0005829">
    <property type="term" value="C:cytosol"/>
    <property type="evidence" value="ECO:0007669"/>
    <property type="project" value="TreeGrafter"/>
</dbReference>
<dbReference type="InterPro" id="IPR036388">
    <property type="entry name" value="WH-like_DNA-bd_sf"/>
</dbReference>
<dbReference type="Gene3D" id="3.40.50.2300">
    <property type="match status" value="1"/>
</dbReference>
<dbReference type="Proteomes" id="UP000275368">
    <property type="component" value="Chromosome"/>
</dbReference>
<dbReference type="Gene3D" id="1.10.10.10">
    <property type="entry name" value="Winged helix-like DNA-binding domain superfamily/Winged helix DNA-binding domain"/>
    <property type="match status" value="1"/>
</dbReference>
<dbReference type="InterPro" id="IPR011006">
    <property type="entry name" value="CheY-like_superfamily"/>
</dbReference>
<dbReference type="EMBL" id="AP019308">
    <property type="protein sequence ID" value="BBH20108.1"/>
    <property type="molecule type" value="Genomic_DNA"/>
</dbReference>
<dbReference type="SUPFAM" id="SSF52172">
    <property type="entry name" value="CheY-like"/>
    <property type="match status" value="1"/>
</dbReference>
<sequence>MKILIVEDDLPLLEAIKEIFENESFDTTGASTGDEGYFLAEQGSYDLILLDVMLPGMNGLDIVKHLRTHQVSTPIIMLTAKDSVEDCVRGLDAGADDYVTKPFAVTVLLARARAVLRRRGTVDLDGELSCGQIHLVSNMRDAYVGEEHLRLTPKEYELLEFFLCNKDQILSRDQIFERIWGFDSDSASTAVDVYIHHLRKKLAPYGGDLYLKTIRGVGYLFKGDPNVQ</sequence>
<dbReference type="GO" id="GO:0000156">
    <property type="term" value="F:phosphorelay response regulator activity"/>
    <property type="evidence" value="ECO:0007669"/>
    <property type="project" value="TreeGrafter"/>
</dbReference>
<dbReference type="AlphaFoldDB" id="A0A3G9J8F2"/>
<organism evidence="6 7">
    <name type="scientific">Paenibacillus baekrokdamisoli</name>
    <dbReference type="NCBI Taxonomy" id="1712516"/>
    <lineage>
        <taxon>Bacteria</taxon>
        <taxon>Bacillati</taxon>
        <taxon>Bacillota</taxon>
        <taxon>Bacilli</taxon>
        <taxon>Bacillales</taxon>
        <taxon>Paenibacillaceae</taxon>
        <taxon>Paenibacillus</taxon>
    </lineage>
</organism>
<reference evidence="6 7" key="1">
    <citation type="submission" date="2018-11" db="EMBL/GenBank/DDBJ databases">
        <title>Complete genome sequence of Paenibacillus baekrokdamisoli strain KCTC 33723.</title>
        <authorList>
            <person name="Kang S.W."/>
            <person name="Lee K.C."/>
            <person name="Kim K.K."/>
            <person name="Kim J.S."/>
            <person name="Kim D.S."/>
            <person name="Ko S.H."/>
            <person name="Yang S.H."/>
            <person name="Lee J.S."/>
        </authorList>
    </citation>
    <scope>NUCLEOTIDE SEQUENCE [LARGE SCALE GENOMIC DNA]</scope>
    <source>
        <strain evidence="6 7">KCTC 33723</strain>
    </source>
</reference>
<keyword evidence="3" id="KW-0805">Transcription regulation</keyword>
<dbReference type="Pfam" id="PF00486">
    <property type="entry name" value="Trans_reg_C"/>
    <property type="match status" value="1"/>
</dbReference>
<keyword evidence="5" id="KW-0804">Transcription</keyword>
<evidence type="ECO:0000313" key="7">
    <source>
        <dbReference type="Proteomes" id="UP000275368"/>
    </source>
</evidence>
<dbReference type="PANTHER" id="PTHR48111">
    <property type="entry name" value="REGULATOR OF RPOS"/>
    <property type="match status" value="1"/>
</dbReference>
<dbReference type="SMART" id="SM00862">
    <property type="entry name" value="Trans_reg_C"/>
    <property type="match status" value="1"/>
</dbReference>
<dbReference type="Pfam" id="PF00072">
    <property type="entry name" value="Response_reg"/>
    <property type="match status" value="1"/>
</dbReference>
<dbReference type="GO" id="GO:0000976">
    <property type="term" value="F:transcription cis-regulatory region binding"/>
    <property type="evidence" value="ECO:0007669"/>
    <property type="project" value="TreeGrafter"/>
</dbReference>
<accession>A0A3G9J8F2</accession>
<dbReference type="GO" id="GO:0006355">
    <property type="term" value="P:regulation of DNA-templated transcription"/>
    <property type="evidence" value="ECO:0007669"/>
    <property type="project" value="InterPro"/>
</dbReference>
<dbReference type="InterPro" id="IPR001789">
    <property type="entry name" value="Sig_transdc_resp-reg_receiver"/>
</dbReference>
<proteinExistence type="predicted"/>
<dbReference type="RefSeq" id="WP_125654917.1">
    <property type="nucleotide sequence ID" value="NZ_AP019308.1"/>
</dbReference>
<keyword evidence="4 6" id="KW-0238">DNA-binding</keyword>
<dbReference type="SMART" id="SM00448">
    <property type="entry name" value="REC"/>
    <property type="match status" value="1"/>
</dbReference>
<evidence type="ECO:0000256" key="5">
    <source>
        <dbReference type="ARBA" id="ARBA00023163"/>
    </source>
</evidence>
<dbReference type="Gene3D" id="6.10.250.690">
    <property type="match status" value="1"/>
</dbReference>
<dbReference type="SUPFAM" id="SSF46894">
    <property type="entry name" value="C-terminal effector domain of the bipartite response regulators"/>
    <property type="match status" value="1"/>
</dbReference>
<dbReference type="InterPro" id="IPR039420">
    <property type="entry name" value="WalR-like"/>
</dbReference>
<dbReference type="InterPro" id="IPR001867">
    <property type="entry name" value="OmpR/PhoB-type_DNA-bd"/>
</dbReference>
<evidence type="ECO:0000256" key="4">
    <source>
        <dbReference type="ARBA" id="ARBA00023125"/>
    </source>
</evidence>
<evidence type="ECO:0000256" key="2">
    <source>
        <dbReference type="ARBA" id="ARBA00023012"/>
    </source>
</evidence>
<protein>
    <submittedName>
        <fullName evidence="6">DNA-binding response regulator</fullName>
    </submittedName>
</protein>
<dbReference type="PROSITE" id="PS51755">
    <property type="entry name" value="OMPR_PHOB"/>
    <property type="match status" value="1"/>
</dbReference>
<dbReference type="GO" id="GO:0032993">
    <property type="term" value="C:protein-DNA complex"/>
    <property type="evidence" value="ECO:0007669"/>
    <property type="project" value="TreeGrafter"/>
</dbReference>
<dbReference type="CDD" id="cd00383">
    <property type="entry name" value="trans_reg_C"/>
    <property type="match status" value="1"/>
</dbReference>
<dbReference type="CDD" id="cd19935">
    <property type="entry name" value="REC_OmpR_CusR-like"/>
    <property type="match status" value="1"/>
</dbReference>
<dbReference type="OrthoDB" id="9790442at2"/>
<dbReference type="FunFam" id="3.40.50.2300:FF:000001">
    <property type="entry name" value="DNA-binding response regulator PhoB"/>
    <property type="match status" value="1"/>
</dbReference>